<sequence>DILFQALHFSWYNRYSTNGDASADHVHPSLSKKEGTSRTNYFQFCPRTSTDYRKFRDIYLNLTTSLAPVFMWVEDMVSIQLVGKDVEIQVECCNSLPLNSNVPLFPFTGLVFNFNVSTKGHRDRGDIGYCFVMAFGDYEGGHLCFKEQGWVFDIRPGDFIIFDSSSTTHFNLLY</sequence>
<feature type="non-terminal residue" evidence="1">
    <location>
        <position position="174"/>
    </location>
</feature>
<feature type="non-terminal residue" evidence="1">
    <location>
        <position position="1"/>
    </location>
</feature>
<dbReference type="EMBL" id="ML213539">
    <property type="protein sequence ID" value="TFK45606.1"/>
    <property type="molecule type" value="Genomic_DNA"/>
</dbReference>
<proteinExistence type="predicted"/>
<gene>
    <name evidence="1" type="ORF">OE88DRAFT_1610211</name>
</gene>
<dbReference type="Proteomes" id="UP000305948">
    <property type="component" value="Unassembled WGS sequence"/>
</dbReference>
<accession>A0A5C3MML7</accession>
<evidence type="ECO:0000313" key="2">
    <source>
        <dbReference type="Proteomes" id="UP000305948"/>
    </source>
</evidence>
<protein>
    <submittedName>
        <fullName evidence="1">Uncharacterized protein</fullName>
    </submittedName>
</protein>
<keyword evidence="2" id="KW-1185">Reference proteome</keyword>
<name>A0A5C3MML7_9AGAM</name>
<dbReference type="STRING" id="5364.A0A5C3MML7"/>
<dbReference type="OrthoDB" id="2690740at2759"/>
<dbReference type="Gene3D" id="3.60.130.30">
    <property type="match status" value="1"/>
</dbReference>
<organism evidence="1 2">
    <name type="scientific">Heliocybe sulcata</name>
    <dbReference type="NCBI Taxonomy" id="5364"/>
    <lineage>
        <taxon>Eukaryota</taxon>
        <taxon>Fungi</taxon>
        <taxon>Dikarya</taxon>
        <taxon>Basidiomycota</taxon>
        <taxon>Agaricomycotina</taxon>
        <taxon>Agaricomycetes</taxon>
        <taxon>Gloeophyllales</taxon>
        <taxon>Gloeophyllaceae</taxon>
        <taxon>Heliocybe</taxon>
    </lineage>
</organism>
<dbReference type="AlphaFoldDB" id="A0A5C3MML7"/>
<evidence type="ECO:0000313" key="1">
    <source>
        <dbReference type="EMBL" id="TFK45606.1"/>
    </source>
</evidence>
<reference evidence="1 2" key="1">
    <citation type="journal article" date="2019" name="Nat. Ecol. Evol.">
        <title>Megaphylogeny resolves global patterns of mushroom evolution.</title>
        <authorList>
            <person name="Varga T."/>
            <person name="Krizsan K."/>
            <person name="Foldi C."/>
            <person name="Dima B."/>
            <person name="Sanchez-Garcia M."/>
            <person name="Sanchez-Ramirez S."/>
            <person name="Szollosi G.J."/>
            <person name="Szarkandi J.G."/>
            <person name="Papp V."/>
            <person name="Albert L."/>
            <person name="Andreopoulos W."/>
            <person name="Angelini C."/>
            <person name="Antonin V."/>
            <person name="Barry K.W."/>
            <person name="Bougher N.L."/>
            <person name="Buchanan P."/>
            <person name="Buyck B."/>
            <person name="Bense V."/>
            <person name="Catcheside P."/>
            <person name="Chovatia M."/>
            <person name="Cooper J."/>
            <person name="Damon W."/>
            <person name="Desjardin D."/>
            <person name="Finy P."/>
            <person name="Geml J."/>
            <person name="Haridas S."/>
            <person name="Hughes K."/>
            <person name="Justo A."/>
            <person name="Karasinski D."/>
            <person name="Kautmanova I."/>
            <person name="Kiss B."/>
            <person name="Kocsube S."/>
            <person name="Kotiranta H."/>
            <person name="LaButti K.M."/>
            <person name="Lechner B.E."/>
            <person name="Liimatainen K."/>
            <person name="Lipzen A."/>
            <person name="Lukacs Z."/>
            <person name="Mihaltcheva S."/>
            <person name="Morgado L.N."/>
            <person name="Niskanen T."/>
            <person name="Noordeloos M.E."/>
            <person name="Ohm R.A."/>
            <person name="Ortiz-Santana B."/>
            <person name="Ovrebo C."/>
            <person name="Racz N."/>
            <person name="Riley R."/>
            <person name="Savchenko A."/>
            <person name="Shiryaev A."/>
            <person name="Soop K."/>
            <person name="Spirin V."/>
            <person name="Szebenyi C."/>
            <person name="Tomsovsky M."/>
            <person name="Tulloss R.E."/>
            <person name="Uehling J."/>
            <person name="Grigoriev I.V."/>
            <person name="Vagvolgyi C."/>
            <person name="Papp T."/>
            <person name="Martin F.M."/>
            <person name="Miettinen O."/>
            <person name="Hibbett D.S."/>
            <person name="Nagy L.G."/>
        </authorList>
    </citation>
    <scope>NUCLEOTIDE SEQUENCE [LARGE SCALE GENOMIC DNA]</scope>
    <source>
        <strain evidence="1 2">OMC1185</strain>
    </source>
</reference>